<protein>
    <recommendedName>
        <fullName evidence="4">Cytochrome c domain-containing protein</fullName>
    </recommendedName>
</protein>
<gene>
    <name evidence="2" type="ORF">IPO85_15030</name>
</gene>
<dbReference type="AlphaFoldDB" id="A0A9D7XIL2"/>
<evidence type="ECO:0000313" key="2">
    <source>
        <dbReference type="EMBL" id="MBK9718798.1"/>
    </source>
</evidence>
<dbReference type="Proteomes" id="UP000808349">
    <property type="component" value="Unassembled WGS sequence"/>
</dbReference>
<evidence type="ECO:0000313" key="3">
    <source>
        <dbReference type="Proteomes" id="UP000808349"/>
    </source>
</evidence>
<comment type="caution">
    <text evidence="2">The sequence shown here is derived from an EMBL/GenBank/DDBJ whole genome shotgun (WGS) entry which is preliminary data.</text>
</comment>
<evidence type="ECO:0000256" key="1">
    <source>
        <dbReference type="SAM" id="SignalP"/>
    </source>
</evidence>
<name>A0A9D7XIL2_9BACT</name>
<feature type="chain" id="PRO_5038473772" description="Cytochrome c domain-containing protein" evidence="1">
    <location>
        <begin position="26"/>
        <end position="110"/>
    </location>
</feature>
<evidence type="ECO:0008006" key="4">
    <source>
        <dbReference type="Google" id="ProtNLM"/>
    </source>
</evidence>
<dbReference type="SUPFAM" id="SSF46626">
    <property type="entry name" value="Cytochrome c"/>
    <property type="match status" value="2"/>
</dbReference>
<keyword evidence="1" id="KW-0732">Signal</keyword>
<dbReference type="GO" id="GO:0020037">
    <property type="term" value="F:heme binding"/>
    <property type="evidence" value="ECO:0007669"/>
    <property type="project" value="InterPro"/>
</dbReference>
<reference evidence="2 3" key="1">
    <citation type="submission" date="2020-10" db="EMBL/GenBank/DDBJ databases">
        <title>Connecting structure to function with the recovery of over 1000 high-quality activated sludge metagenome-assembled genomes encoding full-length rRNA genes using long-read sequencing.</title>
        <authorList>
            <person name="Singleton C.M."/>
            <person name="Petriglieri F."/>
            <person name="Kristensen J.M."/>
            <person name="Kirkegaard R.H."/>
            <person name="Michaelsen T.Y."/>
            <person name="Andersen M.H."/>
            <person name="Karst S.M."/>
            <person name="Dueholm M.S."/>
            <person name="Nielsen P.H."/>
            <person name="Albertsen M."/>
        </authorList>
    </citation>
    <scope>NUCLEOTIDE SEQUENCE [LARGE SCALE GENOMIC DNA]</scope>
    <source>
        <strain evidence="2">Ribe_18-Q3-R11-54_BAT3C.373</strain>
    </source>
</reference>
<dbReference type="InterPro" id="IPR036909">
    <property type="entry name" value="Cyt_c-like_dom_sf"/>
</dbReference>
<sequence>MPLTSHYRILLSALLCILACSSLQKWQPLDTDLVNVQHHHPDIKIQDLKTGYKLYIEKCSGCHALHHPSEYSITQWDSILPEMFSQAKINNPNEKLFIKQYLYSKTKSQN</sequence>
<organism evidence="2 3">
    <name type="scientific">Candidatus Defluviibacterium haderslevense</name>
    <dbReference type="NCBI Taxonomy" id="2981993"/>
    <lineage>
        <taxon>Bacteria</taxon>
        <taxon>Pseudomonadati</taxon>
        <taxon>Bacteroidota</taxon>
        <taxon>Saprospiria</taxon>
        <taxon>Saprospirales</taxon>
        <taxon>Saprospiraceae</taxon>
        <taxon>Candidatus Defluviibacterium</taxon>
    </lineage>
</organism>
<feature type="signal peptide" evidence="1">
    <location>
        <begin position="1"/>
        <end position="25"/>
    </location>
</feature>
<proteinExistence type="predicted"/>
<accession>A0A9D7XIL2</accession>
<dbReference type="EMBL" id="JADKFW010000013">
    <property type="protein sequence ID" value="MBK9718798.1"/>
    <property type="molecule type" value="Genomic_DNA"/>
</dbReference>
<dbReference type="GO" id="GO:0009055">
    <property type="term" value="F:electron transfer activity"/>
    <property type="evidence" value="ECO:0007669"/>
    <property type="project" value="InterPro"/>
</dbReference>